<sequence length="294" mass="33979">MKAFLKHIGLLSIVIVVLLCVLDLAYTWVYEHSDPRNKTQFILSLKESDTLDYVFLGSSRVENTIVTSKIKALTDKTVLNLGTQGAKLDDVNIFLQLLLSRNIKINKVFIQVDYLFNFESSSDIVRSQSLPFIRKHSIIKTYLQKTDSSFNLNYYLPFYRYAKNDYRVGFREFVASSINRKAVVNFNDGFLPLYGKMKSSSISTLPKTILKQNKSFDIIDSICRKNKIDVIYFCAPFCQNLKNRDYVDSLKIRIPNFKDFSEVVTNNALFQNCSHLNEEGANYFTELLIKELKL</sequence>
<evidence type="ECO:0000313" key="2">
    <source>
        <dbReference type="Proteomes" id="UP000284892"/>
    </source>
</evidence>
<protein>
    <recommendedName>
        <fullName evidence="3">DUF1574 domain-containing protein</fullName>
    </recommendedName>
</protein>
<dbReference type="EMBL" id="RAQJ01000001">
    <property type="protein sequence ID" value="RKE97976.1"/>
    <property type="molecule type" value="Genomic_DNA"/>
</dbReference>
<proteinExistence type="predicted"/>
<dbReference type="RefSeq" id="WP_120199213.1">
    <property type="nucleotide sequence ID" value="NZ_RAQJ01000001.1"/>
</dbReference>
<accession>A0A420DUM9</accession>
<organism evidence="1 2">
    <name type="scientific">Ichthyenterobacterium magnum</name>
    <dbReference type="NCBI Taxonomy" id="1230530"/>
    <lineage>
        <taxon>Bacteria</taxon>
        <taxon>Pseudomonadati</taxon>
        <taxon>Bacteroidota</taxon>
        <taxon>Flavobacteriia</taxon>
        <taxon>Flavobacteriales</taxon>
        <taxon>Flavobacteriaceae</taxon>
        <taxon>Ichthyenterobacterium</taxon>
    </lineage>
</organism>
<dbReference type="AlphaFoldDB" id="A0A420DUM9"/>
<dbReference type="Proteomes" id="UP000284892">
    <property type="component" value="Unassembled WGS sequence"/>
</dbReference>
<name>A0A420DUM9_9FLAO</name>
<reference evidence="1 2" key="1">
    <citation type="submission" date="2018-09" db="EMBL/GenBank/DDBJ databases">
        <title>Genomic Encyclopedia of Archaeal and Bacterial Type Strains, Phase II (KMG-II): from individual species to whole genera.</title>
        <authorList>
            <person name="Goeker M."/>
        </authorList>
    </citation>
    <scope>NUCLEOTIDE SEQUENCE [LARGE SCALE GENOMIC DNA]</scope>
    <source>
        <strain evidence="1 2">DSM 26283</strain>
    </source>
</reference>
<comment type="caution">
    <text evidence="1">The sequence shown here is derived from an EMBL/GenBank/DDBJ whole genome shotgun (WGS) entry which is preliminary data.</text>
</comment>
<evidence type="ECO:0008006" key="3">
    <source>
        <dbReference type="Google" id="ProtNLM"/>
    </source>
</evidence>
<gene>
    <name evidence="1" type="ORF">BXY80_0041</name>
</gene>
<dbReference type="OrthoDB" id="7297045at2"/>
<dbReference type="SUPFAM" id="SSF52266">
    <property type="entry name" value="SGNH hydrolase"/>
    <property type="match status" value="1"/>
</dbReference>
<evidence type="ECO:0000313" key="1">
    <source>
        <dbReference type="EMBL" id="RKE97976.1"/>
    </source>
</evidence>
<keyword evidence="2" id="KW-1185">Reference proteome</keyword>